<dbReference type="Gene3D" id="1.25.40.180">
    <property type="match status" value="3"/>
</dbReference>
<feature type="domain" description="MIF4G" evidence="6">
    <location>
        <begin position="1"/>
        <end position="205"/>
    </location>
</feature>
<dbReference type="PANTHER" id="PTHR12412">
    <property type="entry name" value="CAP BINDING PROTEIN"/>
    <property type="match status" value="1"/>
</dbReference>
<keyword evidence="3" id="KW-0507">mRNA processing</keyword>
<name>A0A6B2KXX1_9EUKA</name>
<dbReference type="InterPro" id="IPR015174">
    <property type="entry name" value="MIF4G-like_typ-2"/>
</dbReference>
<dbReference type="AlphaFoldDB" id="A0A6B2KXX1"/>
<dbReference type="PANTHER" id="PTHR12412:SF2">
    <property type="entry name" value="NUCLEAR CAP-BINDING PROTEIN SUBUNIT 1"/>
    <property type="match status" value="1"/>
</dbReference>
<evidence type="ECO:0000256" key="5">
    <source>
        <dbReference type="ARBA" id="ARBA00023242"/>
    </source>
</evidence>
<evidence type="ECO:0000256" key="4">
    <source>
        <dbReference type="ARBA" id="ARBA00023187"/>
    </source>
</evidence>
<dbReference type="SMART" id="SM00543">
    <property type="entry name" value="MIF4G"/>
    <property type="match status" value="1"/>
</dbReference>
<organism evidence="7">
    <name type="scientific">Arcella intermedia</name>
    <dbReference type="NCBI Taxonomy" id="1963864"/>
    <lineage>
        <taxon>Eukaryota</taxon>
        <taxon>Amoebozoa</taxon>
        <taxon>Tubulinea</taxon>
        <taxon>Elardia</taxon>
        <taxon>Arcellinida</taxon>
        <taxon>Sphaerothecina</taxon>
        <taxon>Arcellidae</taxon>
        <taxon>Arcella</taxon>
    </lineage>
</organism>
<evidence type="ECO:0000256" key="2">
    <source>
        <dbReference type="ARBA" id="ARBA00007413"/>
    </source>
</evidence>
<evidence type="ECO:0000256" key="3">
    <source>
        <dbReference type="ARBA" id="ARBA00022664"/>
    </source>
</evidence>
<evidence type="ECO:0000313" key="7">
    <source>
        <dbReference type="EMBL" id="NDV29630.1"/>
    </source>
</evidence>
<sequence>MIAKIGDIWGPALPSHMAKVAQILKDEIPKYKTHILDVLFQSVLTLPTKTPVYGTLLGLLSCSVGDLGTEVLDRINEELKVALRRFEIYNIKYLVRFLGELMNANVVEQTCLFETFEKLLCFEETHPQGLTDHLVMIVMSTLPYVGNCLFLHDPSRLASLMENIKKYIANRNLDPNQCVAVFTDKPPVPYLQWLYEALEENSKKNWTNSPLILTPHNTFTEQLNTIKRATFDTTSLEIPLPFTTDNYSYPPPKNIFRIFEGESLPLWQARTISNLDRFVIEDYIVDVLYFFNADPKECAKQVANIPINIKIESVLDIVIETIFSELFTLPNPAFNRTFYAYLISELFKTFKDIMVGALAKTVTNLFQRINHLDVEIYFIFTEWFGVHLSNFDYKWLWGQWVKVPTEQHGHFVSEVLDRCIRLSYYERLEKALPKELAFRLPEKVRPNFKYIDDPSLEGYETARQLYQKMRNRESSEAIIKWLESDSCPLSIPPSESKLEDSENPKSLSRNLLIVDMALSCLLEIGSKSISHLLVSMERYLGLFRHYIRDQNTFLQAVVSTVNFWKYSPQRINISISLFIRSRIIPPSAIIEWIFSTEIENQSNMYKNQWIWELLFSTIDNTKQTIHLLRRKLNDLENPKQNPNATDDEREAYKKCEDNLAAALQEQKEFFLLLFQKFENMLQNTKEREQNEETIINVASTVENPETDAKIPKYTYILALGVFKAIGRKYYTNIRSLQQTLDYLLGTADPEVRQIYLLFKSLLTLY</sequence>
<dbReference type="InterPro" id="IPR003890">
    <property type="entry name" value="MIF4G-like_typ-3"/>
</dbReference>
<dbReference type="InterPro" id="IPR027159">
    <property type="entry name" value="CBP80"/>
</dbReference>
<dbReference type="InterPro" id="IPR015172">
    <property type="entry name" value="MIF4G-like_typ-1"/>
</dbReference>
<protein>
    <recommendedName>
        <fullName evidence="6">MIF4G domain-containing protein</fullName>
    </recommendedName>
</protein>
<dbReference type="Pfam" id="PF09088">
    <property type="entry name" value="MIF4G_like"/>
    <property type="match status" value="1"/>
</dbReference>
<dbReference type="GO" id="GO:0000339">
    <property type="term" value="F:RNA cap binding"/>
    <property type="evidence" value="ECO:0007669"/>
    <property type="project" value="InterPro"/>
</dbReference>
<dbReference type="GO" id="GO:0003729">
    <property type="term" value="F:mRNA binding"/>
    <property type="evidence" value="ECO:0007669"/>
    <property type="project" value="TreeGrafter"/>
</dbReference>
<dbReference type="GO" id="GO:0008380">
    <property type="term" value="P:RNA splicing"/>
    <property type="evidence" value="ECO:0007669"/>
    <property type="project" value="UniProtKB-KW"/>
</dbReference>
<dbReference type="InterPro" id="IPR016024">
    <property type="entry name" value="ARM-type_fold"/>
</dbReference>
<comment type="subcellular location">
    <subcellularLocation>
        <location evidence="1">Nucleus</location>
    </subcellularLocation>
</comment>
<dbReference type="GO" id="GO:0006397">
    <property type="term" value="P:mRNA processing"/>
    <property type="evidence" value="ECO:0007669"/>
    <property type="project" value="UniProtKB-KW"/>
</dbReference>
<proteinExistence type="inferred from homology"/>
<comment type="similarity">
    <text evidence="2">Belongs to the NCBP1 family.</text>
</comment>
<dbReference type="GO" id="GO:0005634">
    <property type="term" value="C:nucleus"/>
    <property type="evidence" value="ECO:0007669"/>
    <property type="project" value="UniProtKB-SubCell"/>
</dbReference>
<evidence type="ECO:0000259" key="6">
    <source>
        <dbReference type="SMART" id="SM00543"/>
    </source>
</evidence>
<dbReference type="EMBL" id="GIBP01000661">
    <property type="protein sequence ID" value="NDV29630.1"/>
    <property type="molecule type" value="Transcribed_RNA"/>
</dbReference>
<reference evidence="7" key="1">
    <citation type="journal article" date="2020" name="J. Eukaryot. Microbiol.">
        <title>De novo Sequencing, Assembly and Annotation of the Transcriptome for the Free-Living Testate Amoeba Arcella intermedia.</title>
        <authorList>
            <person name="Ribeiro G.M."/>
            <person name="Porfirio-Sousa A.L."/>
            <person name="Maurer-Alcala X.X."/>
            <person name="Katz L.A."/>
            <person name="Lahr D.J.G."/>
        </authorList>
    </citation>
    <scope>NUCLEOTIDE SEQUENCE</scope>
</reference>
<dbReference type="Pfam" id="PF09090">
    <property type="entry name" value="MIF4G_like_2"/>
    <property type="match status" value="1"/>
</dbReference>
<evidence type="ECO:0000256" key="1">
    <source>
        <dbReference type="ARBA" id="ARBA00004123"/>
    </source>
</evidence>
<dbReference type="GO" id="GO:0006406">
    <property type="term" value="P:mRNA export from nucleus"/>
    <property type="evidence" value="ECO:0007669"/>
    <property type="project" value="InterPro"/>
</dbReference>
<dbReference type="Pfam" id="PF02854">
    <property type="entry name" value="MIF4G"/>
    <property type="match status" value="1"/>
</dbReference>
<keyword evidence="5" id="KW-0539">Nucleus</keyword>
<accession>A0A6B2KXX1</accession>
<keyword evidence="4" id="KW-0508">mRNA splicing</keyword>
<dbReference type="GO" id="GO:0005846">
    <property type="term" value="C:nuclear cap binding complex"/>
    <property type="evidence" value="ECO:0007669"/>
    <property type="project" value="InterPro"/>
</dbReference>
<dbReference type="SUPFAM" id="SSF48371">
    <property type="entry name" value="ARM repeat"/>
    <property type="match status" value="3"/>
</dbReference>
<dbReference type="GO" id="GO:0000184">
    <property type="term" value="P:nuclear-transcribed mRNA catabolic process, nonsense-mediated decay"/>
    <property type="evidence" value="ECO:0007669"/>
    <property type="project" value="TreeGrafter"/>
</dbReference>